<evidence type="ECO:0000313" key="4">
    <source>
        <dbReference type="RefSeq" id="XP_026742375.1"/>
    </source>
</evidence>
<keyword evidence="2" id="KW-1133">Transmembrane helix</keyword>
<evidence type="ECO:0000313" key="3">
    <source>
        <dbReference type="Proteomes" id="UP000322000"/>
    </source>
</evidence>
<dbReference type="InParanoid" id="A0A7E5WNQ3"/>
<gene>
    <name evidence="4" type="primary">LOC113504318</name>
</gene>
<feature type="transmembrane region" description="Helical" evidence="2">
    <location>
        <begin position="111"/>
        <end position="132"/>
    </location>
</feature>
<keyword evidence="2" id="KW-0812">Transmembrane</keyword>
<dbReference type="KEGG" id="tnl:113504318"/>
<keyword evidence="2" id="KW-0472">Membrane</keyword>
<dbReference type="GeneID" id="113504318"/>
<name>A0A7E5WNQ3_TRINI</name>
<sequence>MNIPHNSTVQSSLKVGQDEKFLSTVSGSISFLVKCLERFNDEHIGNSPIGRFIHYEDLKPEFGVGTNRGKSGKNGRNMKKMGVALVPLVFHFGATSTWILLTGLLAAKSVAIGLLLLVFKIAVSSAKVASFFTKLKSSHMPSPHHEYSWTPHAEHHGFERSLTNIAPYHSHWSPYSPQSNEILPPSYKSITGHHDSSNELEYSKTPSKSLS</sequence>
<dbReference type="AlphaFoldDB" id="A0A7E5WNQ3"/>
<dbReference type="OrthoDB" id="6925060at2759"/>
<reference evidence="4" key="1">
    <citation type="submission" date="2025-08" db="UniProtKB">
        <authorList>
            <consortium name="RefSeq"/>
        </authorList>
    </citation>
    <scope>IDENTIFICATION</scope>
</reference>
<protein>
    <submittedName>
        <fullName evidence="4">Uncharacterized protein LOC113504318</fullName>
    </submittedName>
</protein>
<evidence type="ECO:0000256" key="1">
    <source>
        <dbReference type="SAM" id="MobiDB-lite"/>
    </source>
</evidence>
<dbReference type="RefSeq" id="XP_026742375.1">
    <property type="nucleotide sequence ID" value="XM_026886574.1"/>
</dbReference>
<feature type="transmembrane region" description="Helical" evidence="2">
    <location>
        <begin position="83"/>
        <end position="105"/>
    </location>
</feature>
<evidence type="ECO:0000256" key="2">
    <source>
        <dbReference type="SAM" id="Phobius"/>
    </source>
</evidence>
<organism evidence="3 4">
    <name type="scientific">Trichoplusia ni</name>
    <name type="common">Cabbage looper</name>
    <dbReference type="NCBI Taxonomy" id="7111"/>
    <lineage>
        <taxon>Eukaryota</taxon>
        <taxon>Metazoa</taxon>
        <taxon>Ecdysozoa</taxon>
        <taxon>Arthropoda</taxon>
        <taxon>Hexapoda</taxon>
        <taxon>Insecta</taxon>
        <taxon>Pterygota</taxon>
        <taxon>Neoptera</taxon>
        <taxon>Endopterygota</taxon>
        <taxon>Lepidoptera</taxon>
        <taxon>Glossata</taxon>
        <taxon>Ditrysia</taxon>
        <taxon>Noctuoidea</taxon>
        <taxon>Noctuidae</taxon>
        <taxon>Plusiinae</taxon>
        <taxon>Trichoplusia</taxon>
    </lineage>
</organism>
<keyword evidence="3" id="KW-1185">Reference proteome</keyword>
<dbReference type="Proteomes" id="UP000322000">
    <property type="component" value="Chromosome 21"/>
</dbReference>
<proteinExistence type="predicted"/>
<feature type="region of interest" description="Disordered" evidence="1">
    <location>
        <begin position="183"/>
        <end position="211"/>
    </location>
</feature>
<accession>A0A7E5WNQ3</accession>